<gene>
    <name evidence="17" type="ORF">VFPBJ_04492</name>
</gene>
<feature type="region of interest" description="Disordered" evidence="15">
    <location>
        <begin position="772"/>
        <end position="798"/>
    </location>
</feature>
<feature type="region of interest" description="Disordered" evidence="15">
    <location>
        <begin position="113"/>
        <end position="157"/>
    </location>
</feature>
<dbReference type="GO" id="GO:0046872">
    <property type="term" value="F:metal ion binding"/>
    <property type="evidence" value="ECO:0007669"/>
    <property type="project" value="UniProtKB-KW"/>
</dbReference>
<dbReference type="GO" id="GO:0006303">
    <property type="term" value="P:double-strand break repair via nonhomologous end joining"/>
    <property type="evidence" value="ECO:0007669"/>
    <property type="project" value="TreeGrafter"/>
</dbReference>
<feature type="compositionally biased region" description="Basic and acidic residues" evidence="15">
    <location>
        <begin position="434"/>
        <end position="444"/>
    </location>
</feature>
<name>A0A179GWP8_PURLI</name>
<dbReference type="FunFam" id="1.10.150.20:FF:000010">
    <property type="entry name" value="DNA polymerase lambda"/>
    <property type="match status" value="1"/>
</dbReference>
<evidence type="ECO:0000256" key="2">
    <source>
        <dbReference type="ARBA" id="ARBA00008323"/>
    </source>
</evidence>
<feature type="region of interest" description="Disordered" evidence="15">
    <location>
        <begin position="296"/>
        <end position="360"/>
    </location>
</feature>
<dbReference type="SUPFAM" id="SSF81585">
    <property type="entry name" value="PsbU/PolX domain-like"/>
    <property type="match status" value="1"/>
</dbReference>
<dbReference type="CDD" id="cd00141">
    <property type="entry name" value="NT_POLXc"/>
    <property type="match status" value="1"/>
</dbReference>
<dbReference type="PANTHER" id="PTHR11276:SF28">
    <property type="entry name" value="DNA POLYMERASE LAMBDA"/>
    <property type="match status" value="1"/>
</dbReference>
<evidence type="ECO:0000256" key="11">
    <source>
        <dbReference type="ARBA" id="ARBA00023204"/>
    </source>
</evidence>
<evidence type="ECO:0000256" key="3">
    <source>
        <dbReference type="ARBA" id="ARBA00012417"/>
    </source>
</evidence>
<dbReference type="GO" id="GO:0005634">
    <property type="term" value="C:nucleus"/>
    <property type="evidence" value="ECO:0007669"/>
    <property type="project" value="UniProtKB-SubCell"/>
</dbReference>
<dbReference type="PRINTS" id="PR00870">
    <property type="entry name" value="DNAPOLXBETA"/>
</dbReference>
<feature type="compositionally biased region" description="Basic residues" evidence="15">
    <location>
        <begin position="445"/>
        <end position="454"/>
    </location>
</feature>
<dbReference type="GO" id="GO:0003677">
    <property type="term" value="F:DNA binding"/>
    <property type="evidence" value="ECO:0007669"/>
    <property type="project" value="InterPro"/>
</dbReference>
<keyword evidence="8" id="KW-0479">Metal-binding</keyword>
<keyword evidence="11" id="KW-0234">DNA repair</keyword>
<dbReference type="GO" id="GO:0003887">
    <property type="term" value="F:DNA-directed DNA polymerase activity"/>
    <property type="evidence" value="ECO:0007669"/>
    <property type="project" value="UniProtKB-KW"/>
</dbReference>
<evidence type="ECO:0000256" key="14">
    <source>
        <dbReference type="PIRSR" id="PIRSR622312-50"/>
    </source>
</evidence>
<evidence type="ECO:0000256" key="15">
    <source>
        <dbReference type="SAM" id="MobiDB-lite"/>
    </source>
</evidence>
<dbReference type="SMART" id="SM00483">
    <property type="entry name" value="POLXc"/>
    <property type="match status" value="1"/>
</dbReference>
<evidence type="ECO:0000256" key="10">
    <source>
        <dbReference type="ARBA" id="ARBA00022932"/>
    </source>
</evidence>
<dbReference type="Pfam" id="PF10391">
    <property type="entry name" value="DNA_pol_lambd_f"/>
    <property type="match status" value="1"/>
</dbReference>
<evidence type="ECO:0000256" key="1">
    <source>
        <dbReference type="ARBA" id="ARBA00004123"/>
    </source>
</evidence>
<evidence type="ECO:0000313" key="17">
    <source>
        <dbReference type="EMBL" id="OAQ81908.1"/>
    </source>
</evidence>
<evidence type="ECO:0000256" key="12">
    <source>
        <dbReference type="ARBA" id="ARBA00023242"/>
    </source>
</evidence>
<evidence type="ECO:0000256" key="5">
    <source>
        <dbReference type="ARBA" id="ARBA00022679"/>
    </source>
</evidence>
<dbReference type="Pfam" id="PF14792">
    <property type="entry name" value="DNA_pol_B_palm"/>
    <property type="match status" value="1"/>
</dbReference>
<keyword evidence="6" id="KW-0548">Nucleotidyltransferase</keyword>
<dbReference type="SUPFAM" id="SSF47802">
    <property type="entry name" value="DNA polymerase beta, N-terminal domain-like"/>
    <property type="match status" value="1"/>
</dbReference>
<protein>
    <recommendedName>
        <fullName evidence="3">DNA-directed DNA polymerase</fullName>
        <ecNumber evidence="3">2.7.7.7</ecNumber>
    </recommendedName>
</protein>
<dbReference type="InterPro" id="IPR043519">
    <property type="entry name" value="NT_sf"/>
</dbReference>
<comment type="catalytic activity">
    <reaction evidence="13">
        <text>DNA(n) + a 2'-deoxyribonucleoside 5'-triphosphate = DNA(n+1) + diphosphate</text>
        <dbReference type="Rhea" id="RHEA:22508"/>
        <dbReference type="Rhea" id="RHEA-COMP:17339"/>
        <dbReference type="Rhea" id="RHEA-COMP:17340"/>
        <dbReference type="ChEBI" id="CHEBI:33019"/>
        <dbReference type="ChEBI" id="CHEBI:61560"/>
        <dbReference type="ChEBI" id="CHEBI:173112"/>
        <dbReference type="EC" id="2.7.7.7"/>
    </reaction>
</comment>
<feature type="compositionally biased region" description="Basic and acidic residues" evidence="15">
    <location>
        <begin position="317"/>
        <end position="327"/>
    </location>
</feature>
<dbReference type="AlphaFoldDB" id="A0A179GWP8"/>
<dbReference type="PRINTS" id="PR00869">
    <property type="entry name" value="DNAPOLX"/>
</dbReference>
<dbReference type="InterPro" id="IPR037160">
    <property type="entry name" value="DNA_Pol_thumb_sf"/>
</dbReference>
<dbReference type="InterPro" id="IPR036420">
    <property type="entry name" value="BRCT_dom_sf"/>
</dbReference>
<dbReference type="InterPro" id="IPR029398">
    <property type="entry name" value="PolB_thumb"/>
</dbReference>
<dbReference type="Proteomes" id="UP000078240">
    <property type="component" value="Unassembled WGS sequence"/>
</dbReference>
<feature type="domain" description="DNA-directed DNA polymerase X" evidence="16">
    <location>
        <begin position="479"/>
        <end position="833"/>
    </location>
</feature>
<dbReference type="InterPro" id="IPR018944">
    <property type="entry name" value="DNA_pol_lambd_fingers_domain"/>
</dbReference>
<evidence type="ECO:0000313" key="18">
    <source>
        <dbReference type="Proteomes" id="UP000078240"/>
    </source>
</evidence>
<keyword evidence="5" id="KW-0808">Transferase</keyword>
<sequence>MTTPREALEIKVASFAILGSLKRAAAEDDEDVDENHECAREERDRDRRMRFFRPAPQLPTESNSAARRDRTVAGTPQHATETPRRVTSAPHGVIAATQGAVATARGGRLGDVLTAEPGSTEGETVIPDTVARPPADKASLLRRSDSTPLPPPGKSLIAEASPSLQVGAMRKRKRGSTGDKLRPEREQVLKGLSFYYIPNDDIAPARRLRINKAREYGATWTRSAVGATHVAVDKAIEYKDVEKVLAGAGLGEGSDGPRPKVVSEDYPIDCIQFRAVLDCGQSKYRIAGQPVEPCADEQTMEKGVPPSSEESTTSLQVKEKRPTDPNRWDYVPPPGTPSRSEESSHKGGTGPMVPDDSQPVVLDLGQPARQLEETPAAAPHGNSTGPATEKDELSSYVAMMQEFKDLPLDHDDDDDDDTRSTAGNTNIESDSDEHEASETEDSRGRGGKKSRLRSKAKDTKFEDRFACNTAGELKASADNPNARTIEVLQSMADYYDRVNDHWRLMGYRKAIGTLKRQDVKICTEEEAFRLPHIGRRLAQKIEEIVTTNKLQRLEYAEKDPGDEVLQLFLGVYGAGTNQAQRWIAKGYRTLEDLAQRASLTASQRIGVEHYAELNARMPRREVEALADVVRRAAAVVDPEAELVVGGSYRRGAETCSDIDFIVTRCGTTSCAELRPLLDALVRRLEGDGFLVARLASSWSSKDGSKWHGCCAMPLPSGEGAGASTSTGPWRRIDFLLVPETQMGGALIYFTGDDVFNRSMRLLASKKGMRLNQRGLFRDPDPGGGRRWSGAGTAAAGGGLRKPPVGEELLLEGRDERRIFEMLGVRWREPHERWCR</sequence>
<feature type="active site" description="Nucleophile; Schiff-base intermediate with DNA; for 5'-dRP lyase activity" evidence="14">
    <location>
        <position position="540"/>
    </location>
</feature>
<feature type="compositionally biased region" description="Basic and acidic residues" evidence="15">
    <location>
        <begin position="35"/>
        <end position="49"/>
    </location>
</feature>
<dbReference type="SUPFAM" id="SSF81301">
    <property type="entry name" value="Nucleotidyltransferase"/>
    <property type="match status" value="1"/>
</dbReference>
<evidence type="ECO:0000256" key="9">
    <source>
        <dbReference type="ARBA" id="ARBA00022763"/>
    </source>
</evidence>
<comment type="subcellular location">
    <subcellularLocation>
        <location evidence="1">Nucleus</location>
    </subcellularLocation>
</comment>
<proteinExistence type="inferred from homology"/>
<evidence type="ECO:0000256" key="13">
    <source>
        <dbReference type="ARBA" id="ARBA00049244"/>
    </source>
</evidence>
<dbReference type="EMBL" id="LSBH01000003">
    <property type="protein sequence ID" value="OAQ81908.1"/>
    <property type="molecule type" value="Genomic_DNA"/>
</dbReference>
<dbReference type="InterPro" id="IPR010996">
    <property type="entry name" value="HHH_MUS81"/>
</dbReference>
<dbReference type="PANTHER" id="PTHR11276">
    <property type="entry name" value="DNA POLYMERASE TYPE-X FAMILY MEMBER"/>
    <property type="match status" value="1"/>
</dbReference>
<accession>A0A179GWP8</accession>
<dbReference type="EC" id="2.7.7.7" evidence="3"/>
<dbReference type="Gene3D" id="3.30.460.10">
    <property type="entry name" value="Beta Polymerase, domain 2"/>
    <property type="match status" value="1"/>
</dbReference>
<dbReference type="Gene3D" id="1.10.150.20">
    <property type="entry name" value="5' to 3' exonuclease, C-terminal subdomain"/>
    <property type="match status" value="1"/>
</dbReference>
<dbReference type="InterPro" id="IPR002054">
    <property type="entry name" value="DNA-dir_DNA_pol_X"/>
</dbReference>
<feature type="region of interest" description="Disordered" evidence="15">
    <location>
        <begin position="406"/>
        <end position="456"/>
    </location>
</feature>
<reference evidence="17 18" key="1">
    <citation type="submission" date="2016-01" db="EMBL/GenBank/DDBJ databases">
        <title>Biosynthesis of antibiotic leucinostatins and their inhibition on Phytophthora in bio-control Purpureocillium lilacinum.</title>
        <authorList>
            <person name="Wang G."/>
            <person name="Liu Z."/>
            <person name="Lin R."/>
            <person name="Li E."/>
            <person name="Mao Z."/>
            <person name="Ling J."/>
            <person name="Yin W."/>
            <person name="Xie B."/>
        </authorList>
    </citation>
    <scope>NUCLEOTIDE SEQUENCE [LARGE SCALE GENOMIC DNA]</scope>
    <source>
        <strain evidence="17">PLBJ-1</strain>
    </source>
</reference>
<dbReference type="Gene3D" id="1.10.150.110">
    <property type="entry name" value="DNA polymerase beta, N-terminal domain-like"/>
    <property type="match status" value="1"/>
</dbReference>
<evidence type="ECO:0000256" key="4">
    <source>
        <dbReference type="ARBA" id="ARBA00022634"/>
    </source>
</evidence>
<dbReference type="FunFam" id="1.10.150.110:FF:000005">
    <property type="entry name" value="DNA polymerase POL4"/>
    <property type="match status" value="1"/>
</dbReference>
<dbReference type="Gene3D" id="3.30.210.10">
    <property type="entry name" value="DNA polymerase, thumb domain"/>
    <property type="match status" value="1"/>
</dbReference>
<dbReference type="Pfam" id="PF14716">
    <property type="entry name" value="HHH_8"/>
    <property type="match status" value="1"/>
</dbReference>
<keyword evidence="9" id="KW-0227">DNA damage</keyword>
<comment type="caution">
    <text evidence="17">The sequence shown here is derived from an EMBL/GenBank/DDBJ whole genome shotgun (WGS) entry which is preliminary data.</text>
</comment>
<feature type="region of interest" description="Disordered" evidence="15">
    <location>
        <begin position="24"/>
        <end position="88"/>
    </location>
</feature>
<evidence type="ECO:0000256" key="7">
    <source>
        <dbReference type="ARBA" id="ARBA00022705"/>
    </source>
</evidence>
<dbReference type="Pfam" id="PF14791">
    <property type="entry name" value="DNA_pol_B_thumb"/>
    <property type="match status" value="1"/>
</dbReference>
<evidence type="ECO:0000256" key="8">
    <source>
        <dbReference type="ARBA" id="ARBA00022723"/>
    </source>
</evidence>
<keyword evidence="4" id="KW-0237">DNA synthesis</keyword>
<dbReference type="InterPro" id="IPR002008">
    <property type="entry name" value="DNA_pol_X_beta-like"/>
</dbReference>
<dbReference type="InterPro" id="IPR028207">
    <property type="entry name" value="DNA_pol_B_palm_palm"/>
</dbReference>
<dbReference type="Gene3D" id="3.40.50.10190">
    <property type="entry name" value="BRCT domain"/>
    <property type="match status" value="1"/>
</dbReference>
<organism evidence="17 18">
    <name type="scientific">Purpureocillium lilacinum</name>
    <name type="common">Paecilomyces lilacinus</name>
    <dbReference type="NCBI Taxonomy" id="33203"/>
    <lineage>
        <taxon>Eukaryota</taxon>
        <taxon>Fungi</taxon>
        <taxon>Dikarya</taxon>
        <taxon>Ascomycota</taxon>
        <taxon>Pezizomycotina</taxon>
        <taxon>Sordariomycetes</taxon>
        <taxon>Hypocreomycetidae</taxon>
        <taxon>Hypocreales</taxon>
        <taxon>Ophiocordycipitaceae</taxon>
        <taxon>Purpureocillium</taxon>
    </lineage>
</organism>
<keyword evidence="7" id="KW-0235">DNA replication</keyword>
<dbReference type="InterPro" id="IPR027421">
    <property type="entry name" value="DNA_pol_lamdba_lyase_dom_sf"/>
</dbReference>
<evidence type="ECO:0000256" key="6">
    <source>
        <dbReference type="ARBA" id="ARBA00022695"/>
    </source>
</evidence>
<dbReference type="InterPro" id="IPR022312">
    <property type="entry name" value="DNA_pol_X"/>
</dbReference>
<keyword evidence="10" id="KW-0239">DNA-directed DNA polymerase</keyword>
<evidence type="ECO:0000259" key="16">
    <source>
        <dbReference type="SMART" id="SM00483"/>
    </source>
</evidence>
<keyword evidence="12" id="KW-0539">Nucleus</keyword>
<comment type="similarity">
    <text evidence="2">Belongs to the DNA polymerase type-X family.</text>
</comment>